<keyword evidence="5 8" id="KW-0812">Transmembrane</keyword>
<dbReference type="InterPro" id="IPR020846">
    <property type="entry name" value="MFS_dom"/>
</dbReference>
<evidence type="ECO:0000256" key="7">
    <source>
        <dbReference type="ARBA" id="ARBA00023136"/>
    </source>
</evidence>
<dbReference type="PROSITE" id="PS00216">
    <property type="entry name" value="SUGAR_TRANSPORT_1"/>
    <property type="match status" value="1"/>
</dbReference>
<dbReference type="InterPro" id="IPR036259">
    <property type="entry name" value="MFS_trans_sf"/>
</dbReference>
<dbReference type="SUPFAM" id="SSF103473">
    <property type="entry name" value="MFS general substrate transporter"/>
    <property type="match status" value="1"/>
</dbReference>
<evidence type="ECO:0000256" key="2">
    <source>
        <dbReference type="ARBA" id="ARBA00007520"/>
    </source>
</evidence>
<evidence type="ECO:0000256" key="1">
    <source>
        <dbReference type="ARBA" id="ARBA00004651"/>
    </source>
</evidence>
<gene>
    <name evidence="10" type="ORF">RIF23_18785</name>
</gene>
<keyword evidence="6 8" id="KW-1133">Transmembrane helix</keyword>
<keyword evidence="3" id="KW-0813">Transport</keyword>
<dbReference type="PANTHER" id="PTHR42718:SF47">
    <property type="entry name" value="METHYL VIOLOGEN RESISTANCE PROTEIN SMVA"/>
    <property type="match status" value="1"/>
</dbReference>
<evidence type="ECO:0000256" key="8">
    <source>
        <dbReference type="SAM" id="Phobius"/>
    </source>
</evidence>
<sequence>MTDATSRAPHPKLRGVLVLFGTVMLVGGTDMTKMAVALPALTDALSLDTVQTLWIADVYALAAGAVLVPSAVAADRFGRKRIYMLGLSVAVVSAVLGGLAAAGPVLIAARVGQGIGSALLIVGTVAIIRVSFPGIRSRALAYGVWTAGFSTGSALGPLLGGALVELTEWRWVFWVNVPILLVCLVAAQIVLRESTNPDPPSLDALSAGLSAAAVGLVIIGLKVVARPEATQWFGPAAIATGVAATVLFLVRQLRLPRPFLDVRLFTNGLLASATVVIAATVGVFNGTLYLLTLQYQIVDGLSAIATGIVLLPLAAAMAVGGLVGPAVQGWFAQQHVIVGGLLMVAAGLLLVATAPGPGDLVGMPLLGMGAGIVMAIGANALMGSAPENRTADAGAIQESAFALGGGTGIAVLGIMAIHHAPPAAVPSAAAIYGTGAEATLEIAAFSYSCFVLAAGIVLLRTTRGRNRGEPRAARARR</sequence>
<name>A0ABU2HAJ9_9ACTN</name>
<dbReference type="PRINTS" id="PR01035">
    <property type="entry name" value="TCRTETA"/>
</dbReference>
<dbReference type="Proteomes" id="UP001250214">
    <property type="component" value="Unassembled WGS sequence"/>
</dbReference>
<comment type="subcellular location">
    <subcellularLocation>
        <location evidence="1">Cell membrane</location>
        <topology evidence="1">Multi-pass membrane protein</topology>
    </subcellularLocation>
</comment>
<dbReference type="InterPro" id="IPR001958">
    <property type="entry name" value="Tet-R_TetA/multi-R_MdtG-like"/>
</dbReference>
<evidence type="ECO:0000313" key="11">
    <source>
        <dbReference type="Proteomes" id="UP001250214"/>
    </source>
</evidence>
<dbReference type="Gene3D" id="1.20.1250.20">
    <property type="entry name" value="MFS general substrate transporter like domains"/>
    <property type="match status" value="1"/>
</dbReference>
<keyword evidence="4" id="KW-1003">Cell membrane</keyword>
<dbReference type="PROSITE" id="PS50850">
    <property type="entry name" value="MFS"/>
    <property type="match status" value="1"/>
</dbReference>
<feature type="transmembrane region" description="Helical" evidence="8">
    <location>
        <begin position="85"/>
        <end position="109"/>
    </location>
</feature>
<feature type="transmembrane region" description="Helical" evidence="8">
    <location>
        <begin position="262"/>
        <end position="284"/>
    </location>
</feature>
<dbReference type="EMBL" id="JAVLVT010000010">
    <property type="protein sequence ID" value="MDS1272337.1"/>
    <property type="molecule type" value="Genomic_DNA"/>
</dbReference>
<feature type="transmembrane region" description="Helical" evidence="8">
    <location>
        <begin position="203"/>
        <end position="225"/>
    </location>
</feature>
<evidence type="ECO:0000256" key="4">
    <source>
        <dbReference type="ARBA" id="ARBA00022475"/>
    </source>
</evidence>
<feature type="transmembrane region" description="Helical" evidence="8">
    <location>
        <begin position="231"/>
        <end position="250"/>
    </location>
</feature>
<evidence type="ECO:0000259" key="9">
    <source>
        <dbReference type="PROSITE" id="PS50850"/>
    </source>
</evidence>
<feature type="transmembrane region" description="Helical" evidence="8">
    <location>
        <begin position="360"/>
        <end position="381"/>
    </location>
</feature>
<protein>
    <submittedName>
        <fullName evidence="10">MFS transporter</fullName>
    </submittedName>
</protein>
<evidence type="ECO:0000256" key="5">
    <source>
        <dbReference type="ARBA" id="ARBA00022692"/>
    </source>
</evidence>
<evidence type="ECO:0000256" key="6">
    <source>
        <dbReference type="ARBA" id="ARBA00022989"/>
    </source>
</evidence>
<feature type="transmembrane region" description="Helical" evidence="8">
    <location>
        <begin position="336"/>
        <end position="354"/>
    </location>
</feature>
<feature type="transmembrane region" description="Helical" evidence="8">
    <location>
        <begin position="401"/>
        <end position="420"/>
    </location>
</feature>
<feature type="transmembrane region" description="Helical" evidence="8">
    <location>
        <begin position="304"/>
        <end position="324"/>
    </location>
</feature>
<comment type="similarity">
    <text evidence="2">Belongs to the major facilitator superfamily. TCR/Tet family.</text>
</comment>
<comment type="caution">
    <text evidence="10">The sequence shown here is derived from an EMBL/GenBank/DDBJ whole genome shotgun (WGS) entry which is preliminary data.</text>
</comment>
<keyword evidence="7 8" id="KW-0472">Membrane</keyword>
<feature type="transmembrane region" description="Helical" evidence="8">
    <location>
        <begin position="115"/>
        <end position="132"/>
    </location>
</feature>
<feature type="transmembrane region" description="Helical" evidence="8">
    <location>
        <begin position="54"/>
        <end position="73"/>
    </location>
</feature>
<dbReference type="CDD" id="cd17321">
    <property type="entry name" value="MFS_MMR_MDR_like"/>
    <property type="match status" value="1"/>
</dbReference>
<evidence type="ECO:0000256" key="3">
    <source>
        <dbReference type="ARBA" id="ARBA00022448"/>
    </source>
</evidence>
<dbReference type="InterPro" id="IPR011701">
    <property type="entry name" value="MFS"/>
</dbReference>
<feature type="domain" description="Major facilitator superfamily (MFS) profile" evidence="9">
    <location>
        <begin position="16"/>
        <end position="467"/>
    </location>
</feature>
<evidence type="ECO:0000313" key="10">
    <source>
        <dbReference type="EMBL" id="MDS1272337.1"/>
    </source>
</evidence>
<dbReference type="InterPro" id="IPR005829">
    <property type="entry name" value="Sugar_transporter_CS"/>
</dbReference>
<organism evidence="10 11">
    <name type="scientific">Lipingzhangella rawalii</name>
    <dbReference type="NCBI Taxonomy" id="2055835"/>
    <lineage>
        <taxon>Bacteria</taxon>
        <taxon>Bacillati</taxon>
        <taxon>Actinomycetota</taxon>
        <taxon>Actinomycetes</taxon>
        <taxon>Streptosporangiales</taxon>
        <taxon>Nocardiopsidaceae</taxon>
        <taxon>Lipingzhangella</taxon>
    </lineage>
</organism>
<feature type="transmembrane region" description="Helical" evidence="8">
    <location>
        <begin position="139"/>
        <end position="159"/>
    </location>
</feature>
<reference evidence="11" key="1">
    <citation type="submission" date="2023-07" db="EMBL/GenBank/DDBJ databases">
        <title>Novel species in the genus Lipingzhangella isolated from Sambhar Salt Lake.</title>
        <authorList>
            <person name="Jiya N."/>
            <person name="Kajale S."/>
            <person name="Sharma A."/>
        </authorList>
    </citation>
    <scope>NUCLEOTIDE SEQUENCE [LARGE SCALE GENOMIC DNA]</scope>
    <source>
        <strain evidence="11">LS1_29</strain>
    </source>
</reference>
<feature type="transmembrane region" description="Helical" evidence="8">
    <location>
        <begin position="440"/>
        <end position="459"/>
    </location>
</feature>
<dbReference type="RefSeq" id="WP_310913902.1">
    <property type="nucleotide sequence ID" value="NZ_JAVLVT010000010.1"/>
</dbReference>
<feature type="transmembrane region" description="Helical" evidence="8">
    <location>
        <begin position="171"/>
        <end position="191"/>
    </location>
</feature>
<accession>A0ABU2HAJ9</accession>
<dbReference type="Pfam" id="PF07690">
    <property type="entry name" value="MFS_1"/>
    <property type="match status" value="1"/>
</dbReference>
<keyword evidence="11" id="KW-1185">Reference proteome</keyword>
<proteinExistence type="inferred from homology"/>
<dbReference type="PANTHER" id="PTHR42718">
    <property type="entry name" value="MAJOR FACILITATOR SUPERFAMILY MULTIDRUG TRANSPORTER MFSC"/>
    <property type="match status" value="1"/>
</dbReference>